<dbReference type="PANTHER" id="PTHR21328">
    <property type="entry name" value="POLY ADP-RIBOSE POLYMERASE FAMILY, MEMBER PARP"/>
    <property type="match status" value="1"/>
</dbReference>
<dbReference type="GO" id="GO:0003950">
    <property type="term" value="F:NAD+ poly-ADP-ribosyltransferase activity"/>
    <property type="evidence" value="ECO:0007669"/>
    <property type="project" value="UniProtKB-UniRule"/>
</dbReference>
<dbReference type="CTD" id="8232940"/>
<keyword evidence="1 6" id="KW-0328">Glycosyltransferase</keyword>
<feature type="domain" description="PARP catalytic" evidence="8">
    <location>
        <begin position="80"/>
        <end position="272"/>
    </location>
</feature>
<dbReference type="Pfam" id="PF18084">
    <property type="entry name" value="ARTD15_N"/>
    <property type="match status" value="1"/>
</dbReference>
<reference evidence="9" key="1">
    <citation type="submission" date="2007-04" db="EMBL/GenBank/DDBJ databases">
        <title>Annotation of Pediculus humanus corporis strain USDA.</title>
        <authorList>
            <person name="Kirkness E."/>
            <person name="Hannick L."/>
            <person name="Hass B."/>
            <person name="Bruggner R."/>
            <person name="Lawson D."/>
            <person name="Bidwell S."/>
            <person name="Joardar V."/>
            <person name="Caler E."/>
            <person name="Walenz B."/>
            <person name="Inman J."/>
            <person name="Schobel S."/>
            <person name="Galinsky K."/>
            <person name="Amedeo P."/>
            <person name="Strausberg R."/>
        </authorList>
    </citation>
    <scope>NUCLEOTIDE SEQUENCE</scope>
    <source>
        <strain evidence="9">USDA</strain>
    </source>
</reference>
<dbReference type="EMBL" id="AAZO01006147">
    <property type="status" value="NOT_ANNOTATED_CDS"/>
    <property type="molecule type" value="Genomic_DNA"/>
</dbReference>
<reference evidence="10" key="3">
    <citation type="submission" date="2021-02" db="UniProtKB">
        <authorList>
            <consortium name="EnsemblMetazoa"/>
        </authorList>
    </citation>
    <scope>IDENTIFICATION</scope>
    <source>
        <strain evidence="10">USDA</strain>
    </source>
</reference>
<dbReference type="AlphaFoldDB" id="E0VXW4"/>
<dbReference type="InterPro" id="IPR041400">
    <property type="entry name" value="PARP16_N"/>
</dbReference>
<keyword evidence="4 6" id="KW-0520">NAD</keyword>
<evidence type="ECO:0000313" key="9">
    <source>
        <dbReference type="EMBL" id="EEB18220.1"/>
    </source>
</evidence>
<feature type="transmembrane region" description="Helical" evidence="7">
    <location>
        <begin position="288"/>
        <end position="311"/>
    </location>
</feature>
<accession>E0VXW4</accession>
<dbReference type="OMA" id="LLYGQSC"/>
<evidence type="ECO:0000313" key="10">
    <source>
        <dbReference type="EnsemblMetazoa" id="PHUM505850-PA"/>
    </source>
</evidence>
<dbReference type="InterPro" id="IPR012317">
    <property type="entry name" value="Poly(ADP-ribose)pol_cat_dom"/>
</dbReference>
<dbReference type="InParanoid" id="E0VXW4"/>
<keyword evidence="7" id="KW-1133">Transmembrane helix</keyword>
<name>E0VXW4_PEDHC</name>
<dbReference type="eggNOG" id="ENOG502QPKE">
    <property type="taxonomic scope" value="Eukaryota"/>
</dbReference>
<dbReference type="VEuPathDB" id="VectorBase:PHUM505850"/>
<comment type="similarity">
    <text evidence="5">Belongs to the ARTD/PARP family.</text>
</comment>
<evidence type="ECO:0000256" key="7">
    <source>
        <dbReference type="SAM" id="Phobius"/>
    </source>
</evidence>
<dbReference type="InterPro" id="IPR051838">
    <property type="entry name" value="ARTD_PARP"/>
</dbReference>
<dbReference type="Proteomes" id="UP000009046">
    <property type="component" value="Unassembled WGS sequence"/>
</dbReference>
<keyword evidence="11" id="KW-1185">Reference proteome</keyword>
<dbReference type="OrthoDB" id="19501at2759"/>
<reference evidence="9" key="2">
    <citation type="submission" date="2007-04" db="EMBL/GenBank/DDBJ databases">
        <title>The genome of the human body louse.</title>
        <authorList>
            <consortium name="The Human Body Louse Genome Consortium"/>
            <person name="Kirkness E."/>
            <person name="Walenz B."/>
            <person name="Hass B."/>
            <person name="Bruggner R."/>
            <person name="Strausberg R."/>
        </authorList>
    </citation>
    <scope>NUCLEOTIDE SEQUENCE</scope>
    <source>
        <strain evidence="9">USDA</strain>
    </source>
</reference>
<dbReference type="FunCoup" id="E0VXW4">
    <property type="interactions" value="95"/>
</dbReference>
<dbReference type="SUPFAM" id="SSF56399">
    <property type="entry name" value="ADP-ribosylation"/>
    <property type="match status" value="1"/>
</dbReference>
<dbReference type="HOGENOM" id="CLU_053263_1_0_1"/>
<dbReference type="EnsemblMetazoa" id="PHUM505850-RA">
    <property type="protein sequence ID" value="PHUM505850-PA"/>
    <property type="gene ID" value="PHUM505850"/>
</dbReference>
<keyword evidence="3" id="KW-0548">Nucleotidyltransferase</keyword>
<keyword evidence="7" id="KW-0472">Membrane</keyword>
<evidence type="ECO:0000256" key="2">
    <source>
        <dbReference type="ARBA" id="ARBA00022679"/>
    </source>
</evidence>
<keyword evidence="7" id="KW-0812">Transmembrane</keyword>
<dbReference type="GO" id="GO:0016779">
    <property type="term" value="F:nucleotidyltransferase activity"/>
    <property type="evidence" value="ECO:0007669"/>
    <property type="project" value="UniProtKB-KW"/>
</dbReference>
<dbReference type="GeneID" id="8232940"/>
<evidence type="ECO:0000259" key="8">
    <source>
        <dbReference type="PROSITE" id="PS51059"/>
    </source>
</evidence>
<dbReference type="RefSeq" id="XP_002430958.1">
    <property type="nucleotide sequence ID" value="XM_002430913.1"/>
</dbReference>
<proteinExistence type="inferred from homology"/>
<evidence type="ECO:0000256" key="5">
    <source>
        <dbReference type="ARBA" id="ARBA00024347"/>
    </source>
</evidence>
<dbReference type="STRING" id="121224.E0VXW4"/>
<dbReference type="Gene3D" id="3.90.228.10">
    <property type="match status" value="1"/>
</dbReference>
<evidence type="ECO:0000256" key="4">
    <source>
        <dbReference type="ARBA" id="ARBA00023027"/>
    </source>
</evidence>
<evidence type="ECO:0000256" key="3">
    <source>
        <dbReference type="ARBA" id="ARBA00022695"/>
    </source>
</evidence>
<dbReference type="Pfam" id="PF00644">
    <property type="entry name" value="PARP"/>
    <property type="match status" value="1"/>
</dbReference>
<evidence type="ECO:0000256" key="1">
    <source>
        <dbReference type="ARBA" id="ARBA00022676"/>
    </source>
</evidence>
<evidence type="ECO:0000313" key="11">
    <source>
        <dbReference type="Proteomes" id="UP000009046"/>
    </source>
</evidence>
<dbReference type="EMBL" id="DS235841">
    <property type="protein sequence ID" value="EEB18220.1"/>
    <property type="molecule type" value="Genomic_DNA"/>
</dbReference>
<evidence type="ECO:0000256" key="6">
    <source>
        <dbReference type="RuleBase" id="RU362114"/>
    </source>
</evidence>
<sequence length="319" mass="36633">MKFQHLIQFPKEADLKWSLFSAACSSYRFDSVLKPFPPFFLIDSENKEIDRLVKVVELCPSIPELVIQLKANQISKTLVDLLYWVLIQLQEPIYNFIPKNEHNKILSQIPSVMSAAMPDYMFKVTYGSNCQQKFQLMAANRTTKLAFHGSRLENFFSILNHGLQVSYNKRGAFGSGTYLSSEMGLSLSYSSVGFSWRHSCFGDHISIVALCEVIDHPEVRSEFDTRKSDGNNLFNICNNQSVPGKYFIVENNDLVYVRYILIYRNDTPESPSLLTSPTLLGWINRHRMFTFALAYVILLLAVGSSNSSFIYKFYKRLMQ</sequence>
<protein>
    <recommendedName>
        <fullName evidence="6">Poly [ADP-ribose] polymerase</fullName>
        <shortName evidence="6">PARP</shortName>
        <ecNumber evidence="6">2.4.2.-</ecNumber>
    </recommendedName>
</protein>
<dbReference type="KEGG" id="phu:Phum_PHUM505850"/>
<dbReference type="PROSITE" id="PS51059">
    <property type="entry name" value="PARP_CATALYTIC"/>
    <property type="match status" value="1"/>
</dbReference>
<gene>
    <name evidence="10" type="primary">8232940</name>
    <name evidence="9" type="ORF">Phum_PHUM505850</name>
</gene>
<organism>
    <name type="scientific">Pediculus humanus subsp. corporis</name>
    <name type="common">Body louse</name>
    <dbReference type="NCBI Taxonomy" id="121224"/>
    <lineage>
        <taxon>Eukaryota</taxon>
        <taxon>Metazoa</taxon>
        <taxon>Ecdysozoa</taxon>
        <taxon>Arthropoda</taxon>
        <taxon>Hexapoda</taxon>
        <taxon>Insecta</taxon>
        <taxon>Pterygota</taxon>
        <taxon>Neoptera</taxon>
        <taxon>Paraneoptera</taxon>
        <taxon>Psocodea</taxon>
        <taxon>Troctomorpha</taxon>
        <taxon>Phthiraptera</taxon>
        <taxon>Anoplura</taxon>
        <taxon>Pediculidae</taxon>
        <taxon>Pediculus</taxon>
    </lineage>
</organism>
<keyword evidence="2 6" id="KW-0808">Transferase</keyword>
<dbReference type="EC" id="2.4.2.-" evidence="6"/>